<name>A0AC35F2M6_9BILA</name>
<protein>
    <submittedName>
        <fullName evidence="2">Macrophage migration inhibitory factor</fullName>
    </submittedName>
</protein>
<dbReference type="Proteomes" id="UP000887580">
    <property type="component" value="Unplaced"/>
</dbReference>
<reference evidence="2" key="1">
    <citation type="submission" date="2022-11" db="UniProtKB">
        <authorList>
            <consortium name="WormBaseParasite"/>
        </authorList>
    </citation>
    <scope>IDENTIFICATION</scope>
</reference>
<sequence length="120" mass="13251">MPIVKLYTNHKVTENFAKDFTTFLSTTLNKPNSSIFIIIKDQEKLTVGGESDDRIVVLELKAVGIINNTSNVGFSQAITNYLTQAIDVKPEKVIIDFALLDPGFVGKSGTTVEEMQKSKQ</sequence>
<accession>A0AC35F2M6</accession>
<evidence type="ECO:0000313" key="1">
    <source>
        <dbReference type="Proteomes" id="UP000887580"/>
    </source>
</evidence>
<proteinExistence type="predicted"/>
<dbReference type="WBParaSite" id="PS1159_v2.g13138.t1">
    <property type="protein sequence ID" value="PS1159_v2.g13138.t1"/>
    <property type="gene ID" value="PS1159_v2.g13138"/>
</dbReference>
<evidence type="ECO:0000313" key="2">
    <source>
        <dbReference type="WBParaSite" id="PS1159_v2.g13138.t1"/>
    </source>
</evidence>
<organism evidence="1 2">
    <name type="scientific">Panagrolaimus sp. PS1159</name>
    <dbReference type="NCBI Taxonomy" id="55785"/>
    <lineage>
        <taxon>Eukaryota</taxon>
        <taxon>Metazoa</taxon>
        <taxon>Ecdysozoa</taxon>
        <taxon>Nematoda</taxon>
        <taxon>Chromadorea</taxon>
        <taxon>Rhabditida</taxon>
        <taxon>Tylenchina</taxon>
        <taxon>Panagrolaimomorpha</taxon>
        <taxon>Panagrolaimoidea</taxon>
        <taxon>Panagrolaimidae</taxon>
        <taxon>Panagrolaimus</taxon>
    </lineage>
</organism>